<evidence type="ECO:0000313" key="7">
    <source>
        <dbReference type="EMBL" id="KAJ9678383.1"/>
    </source>
</evidence>
<dbReference type="PANTHER" id="PTHR10543:SF58">
    <property type="entry name" value="CAROTENOID CLEAVAGE DIOXYGENASE 4, CHLOROPLASTIC-RELATED"/>
    <property type="match status" value="1"/>
</dbReference>
<keyword evidence="8" id="KW-1185">Reference proteome</keyword>
<dbReference type="GO" id="GO:0016121">
    <property type="term" value="P:carotene catabolic process"/>
    <property type="evidence" value="ECO:0007669"/>
    <property type="project" value="TreeGrafter"/>
</dbReference>
<evidence type="ECO:0000313" key="6">
    <source>
        <dbReference type="EMBL" id="KAJ9678378.1"/>
    </source>
</evidence>
<dbReference type="GO" id="GO:0046872">
    <property type="term" value="F:metal ion binding"/>
    <property type="evidence" value="ECO:0007669"/>
    <property type="project" value="UniProtKB-KW"/>
</dbReference>
<proteinExistence type="inferred from homology"/>
<comment type="similarity">
    <text evidence="1">Belongs to the carotenoid oxygenase family.</text>
</comment>
<keyword evidence="3" id="KW-0560">Oxidoreductase</keyword>
<evidence type="ECO:0000313" key="8">
    <source>
        <dbReference type="Proteomes" id="UP001168098"/>
    </source>
</evidence>
<dbReference type="AlphaFoldDB" id="A0AA38YX83"/>
<dbReference type="PROSITE" id="PS51257">
    <property type="entry name" value="PROKAR_LIPOPROTEIN"/>
    <property type="match status" value="1"/>
</dbReference>
<keyword evidence="2 5" id="KW-0479">Metal-binding</keyword>
<protein>
    <submittedName>
        <fullName evidence="6">Uncharacterized protein</fullName>
    </submittedName>
</protein>
<feature type="binding site" evidence="5">
    <location>
        <position position="290"/>
    </location>
    <ligand>
        <name>Fe cation</name>
        <dbReference type="ChEBI" id="CHEBI:24875"/>
        <note>catalytic</note>
    </ligand>
</feature>
<dbReference type="PANTHER" id="PTHR10543">
    <property type="entry name" value="BETA-CAROTENE DIOXYGENASE"/>
    <property type="match status" value="1"/>
</dbReference>
<evidence type="ECO:0000256" key="4">
    <source>
        <dbReference type="ARBA" id="ARBA00023004"/>
    </source>
</evidence>
<evidence type="ECO:0000256" key="3">
    <source>
        <dbReference type="ARBA" id="ARBA00022964"/>
    </source>
</evidence>
<dbReference type="EMBL" id="JARBHA010000016">
    <property type="protein sequence ID" value="KAJ9678378.1"/>
    <property type="molecule type" value="Genomic_DNA"/>
</dbReference>
<comment type="caution">
    <text evidence="6">The sequence shown here is derived from an EMBL/GenBank/DDBJ whole genome shotgun (WGS) entry which is preliminary data.</text>
</comment>
<dbReference type="GO" id="GO:0010436">
    <property type="term" value="F:carotenoid dioxygenase activity"/>
    <property type="evidence" value="ECO:0007669"/>
    <property type="project" value="TreeGrafter"/>
</dbReference>
<keyword evidence="4 5" id="KW-0408">Iron</keyword>
<dbReference type="Proteomes" id="UP001168098">
    <property type="component" value="Unassembled WGS sequence"/>
</dbReference>
<sequence>MPMRIFMISSTTSFSCKTTRSTPSNSPTFPFKCNIVQYCSIPKKKKMSLDLFALQRAPLISSNYFNRNSITGAGDSKSSGKGALELLEPLLSFFSTFLVSFINPPLHPSVDPKHVLTGNFAPVDELPPIDCLVMEEELPQSLNGTYIRNGPNPLHQPRGPHHLFEGDGMLHSIRLSDGRATFCSRYVKTCKDALEDNVGFPIFPNILSGFHSVVDLGRCAIAIGRVMKGQIDLRKGFGLANTSLSLFSNRLFALGESDLPYSIHLSEEGDIETIGRCDFDGKAFINMTAHPKIDPETGETFAFRCSPIPPYITFFSIDKEGSKQQDVPIFSMTDPTFVHDFSITKQYTVFSESQIEMNPLRLMMCEGMPVSAELDKVPRIGVLPRYASTDSEIRWLEAPGFNAMHAINAWEEGDEEIILVAPNAISIENLFHNIEKVHFSLEKVRINLRNGSVTRTTLSQKNLELGSINPSYVGKRNRYAYMGIGEMIPKMSGVVKIDMDLECEVSRRLYGAGCFGGEPMFVAKDGASDEDEGYIVSYVYDVNSGVSRFEVMDAKSQTLDVVAALKLPRRVPYGFHGLFVKRGDLDKMC</sequence>
<evidence type="ECO:0000256" key="5">
    <source>
        <dbReference type="PIRSR" id="PIRSR604294-1"/>
    </source>
</evidence>
<gene>
    <name evidence="6" type="ORF">PVL29_020527</name>
    <name evidence="7" type="ORF">PVL29_020532</name>
</gene>
<feature type="binding site" evidence="5">
    <location>
        <position position="405"/>
    </location>
    <ligand>
        <name>Fe cation</name>
        <dbReference type="ChEBI" id="CHEBI:24875"/>
        <note>catalytic</note>
    </ligand>
</feature>
<evidence type="ECO:0000256" key="1">
    <source>
        <dbReference type="ARBA" id="ARBA00006787"/>
    </source>
</evidence>
<dbReference type="InterPro" id="IPR004294">
    <property type="entry name" value="Carotenoid_Oase"/>
</dbReference>
<dbReference type="EMBL" id="JARBHA010000016">
    <property type="protein sequence ID" value="KAJ9678383.1"/>
    <property type="molecule type" value="Genomic_DNA"/>
</dbReference>
<comment type="cofactor">
    <cofactor evidence="5">
        <name>Fe(2+)</name>
        <dbReference type="ChEBI" id="CHEBI:29033"/>
    </cofactor>
    <text evidence="5">Binds 1 Fe(2+) ion per subunit.</text>
</comment>
<accession>A0AA38YX83</accession>
<feature type="binding site" evidence="5">
    <location>
        <position position="339"/>
    </location>
    <ligand>
        <name>Fe cation</name>
        <dbReference type="ChEBI" id="CHEBI:24875"/>
        <note>catalytic</note>
    </ligand>
</feature>
<dbReference type="Pfam" id="PF03055">
    <property type="entry name" value="RPE65"/>
    <property type="match status" value="1"/>
</dbReference>
<name>A0AA38YX83_VITRO</name>
<feature type="binding site" evidence="5">
    <location>
        <position position="576"/>
    </location>
    <ligand>
        <name>Fe cation</name>
        <dbReference type="ChEBI" id="CHEBI:24875"/>
        <note>catalytic</note>
    </ligand>
</feature>
<evidence type="ECO:0000256" key="2">
    <source>
        <dbReference type="ARBA" id="ARBA00022723"/>
    </source>
</evidence>
<reference evidence="6 8" key="1">
    <citation type="journal article" date="2023" name="BMC Biotechnol.">
        <title>Vitis rotundifolia cv Carlos genome sequencing.</title>
        <authorList>
            <person name="Huff M."/>
            <person name="Hulse-Kemp A."/>
            <person name="Scheffler B."/>
            <person name="Youngblood R."/>
            <person name="Simpson S."/>
            <person name="Babiker E."/>
            <person name="Staton M."/>
        </authorList>
    </citation>
    <scope>NUCLEOTIDE SEQUENCE [LARGE SCALE GENOMIC DNA]</scope>
    <source>
        <tissue evidence="6">Leaf</tissue>
    </source>
</reference>
<organism evidence="6 8">
    <name type="scientific">Vitis rotundifolia</name>
    <name type="common">Muscadine grape</name>
    <dbReference type="NCBI Taxonomy" id="103349"/>
    <lineage>
        <taxon>Eukaryota</taxon>
        <taxon>Viridiplantae</taxon>
        <taxon>Streptophyta</taxon>
        <taxon>Embryophyta</taxon>
        <taxon>Tracheophyta</taxon>
        <taxon>Spermatophyta</taxon>
        <taxon>Magnoliopsida</taxon>
        <taxon>eudicotyledons</taxon>
        <taxon>Gunneridae</taxon>
        <taxon>Pentapetalae</taxon>
        <taxon>rosids</taxon>
        <taxon>Vitales</taxon>
        <taxon>Vitaceae</taxon>
        <taxon>Viteae</taxon>
        <taxon>Vitis</taxon>
    </lineage>
</organism>
<keyword evidence="3" id="KW-0223">Dioxygenase</keyword>
<dbReference type="GO" id="GO:0009570">
    <property type="term" value="C:chloroplast stroma"/>
    <property type="evidence" value="ECO:0007669"/>
    <property type="project" value="TreeGrafter"/>
</dbReference>